<dbReference type="InterPro" id="IPR036691">
    <property type="entry name" value="Endo/exonu/phosph_ase_sf"/>
</dbReference>
<evidence type="ECO:0000313" key="2">
    <source>
        <dbReference type="Ensembl" id="ENSCCRP00015081510.1"/>
    </source>
</evidence>
<accession>A0A8C1XN20</accession>
<evidence type="ECO:0000259" key="1">
    <source>
        <dbReference type="PROSITE" id="PS50878"/>
    </source>
</evidence>
<dbReference type="InterPro" id="IPR000477">
    <property type="entry name" value="RT_dom"/>
</dbReference>
<proteinExistence type="predicted"/>
<organism evidence="2 3">
    <name type="scientific">Cyprinus carpio</name>
    <name type="common">Common carp</name>
    <dbReference type="NCBI Taxonomy" id="7962"/>
    <lineage>
        <taxon>Eukaryota</taxon>
        <taxon>Metazoa</taxon>
        <taxon>Chordata</taxon>
        <taxon>Craniata</taxon>
        <taxon>Vertebrata</taxon>
        <taxon>Euteleostomi</taxon>
        <taxon>Actinopterygii</taxon>
        <taxon>Neopterygii</taxon>
        <taxon>Teleostei</taxon>
        <taxon>Ostariophysi</taxon>
        <taxon>Cypriniformes</taxon>
        <taxon>Cyprinidae</taxon>
        <taxon>Cyprininae</taxon>
        <taxon>Cyprinus</taxon>
    </lineage>
</organism>
<dbReference type="CDD" id="cd01650">
    <property type="entry name" value="RT_nLTR_like"/>
    <property type="match status" value="1"/>
</dbReference>
<dbReference type="Proteomes" id="UP000694700">
    <property type="component" value="Unplaced"/>
</dbReference>
<dbReference type="SUPFAM" id="SSF56219">
    <property type="entry name" value="DNase I-like"/>
    <property type="match status" value="1"/>
</dbReference>
<feature type="domain" description="Reverse transcriptase" evidence="1">
    <location>
        <begin position="610"/>
        <end position="874"/>
    </location>
</feature>
<dbReference type="Pfam" id="PF03372">
    <property type="entry name" value="Exo_endo_phos"/>
    <property type="match status" value="1"/>
</dbReference>
<dbReference type="SUPFAM" id="SSF56672">
    <property type="entry name" value="DNA/RNA polymerases"/>
    <property type="match status" value="1"/>
</dbReference>
<dbReference type="GO" id="GO:0003824">
    <property type="term" value="F:catalytic activity"/>
    <property type="evidence" value="ECO:0007669"/>
    <property type="project" value="InterPro"/>
</dbReference>
<dbReference type="InterPro" id="IPR005135">
    <property type="entry name" value="Endo/exonuclease/phosphatase"/>
</dbReference>
<dbReference type="Ensembl" id="ENSCCRT00015084182.1">
    <property type="protein sequence ID" value="ENSCCRP00015081510.1"/>
    <property type="gene ID" value="ENSCCRG00015032970.1"/>
</dbReference>
<sequence>MVSQHETALRGNHRVAIKGQGWLWWCGGMWTGLWWAPGWKLIGEYTPFLYFSQVRKQTDWLNRPSASRLQSQKSVNSQHIETLSPRHHTIETVSVPRARKYKKRPNQFKSNNLIEVQQIKNRCNTDKQMIKLGLLNIRSLSTKALFVNNMITDHNLDALCLTETWLKPDDYIILNESTPQDYCYKHEPRPKGKGGGVASIYNNVFRISQRAGFKYNSFEVLVLNITLSRETNVNDKSPVMFVLATVYRPPGHHTDFIKEFADFTSELVLAADKVLIVGDFNIHVDNEKDALGSAFIDILNSIGVRQHVSGPTHCRNHTLDLILSHGIDVDGVEIMQPSDDISDHYLVLCKLHIAKTVNSTSCYKYGRTITSTTKDCFVSNLPDVSQFLSISKTSEQLDDVTETMDSLFSSILNTVAPLRLRKVKENSLTPWCNEHTRTLKRAARKMERSWRKTKLEVFRIAWRESNLSYRKALKTAKSDYFSSLLEENKHNPRYLFNTVAKLTKNKASTSVDISQHHSSNDFMNYFTSKVDTIRDKIVTMQPSATVSHQTVHYRSPEEQFHSFSTIGEEELYKLVKSSKPTTCMLDPIPSKLLKEVLPEVIDPLLTIINSSLLLGYVPKSFKLAVIKPLIKKPQLDPKELVNYRPISNLPFLSKILEKVVSSQLYSFLEKNGICEDFQSGFRPYHSTETALLRVTNDLLLSSDRGCISLLVLLDLSAAFDTIDHTILLHRLEHFVGINGSALAWFKSYLYDRHQFVAVNEEVSYRSQVQYGVPQGSVLGPLLFTLYMLPLGDIIRKHGVSFHCYADDTQLYISSRPGETYQFEKLTECIVDIKNWMTSNFLLLNSEKTEVLIIGPKSSACNDLERCLSLDGCSVNSSSSVRNLGVLFDSNLSLESHVSSICKTAFFHLKNISKLRPMLSMSNAEMLIHAFMTSRLDYCNALLGGCSARLVNKLQLVQNAAARVLTRTRKYDHISPVLSTLHWLPIKHRIDFKILLITYKALNGLAPQYLNELLLHYSPPRPLRSQNSGNLIIPRISKSTAGGRSFSYLAPKLWNNLPNIVREADTLLQFKSRLKTHLFNLAYT</sequence>
<dbReference type="AlphaFoldDB" id="A0A8C1XN20"/>
<evidence type="ECO:0000313" key="3">
    <source>
        <dbReference type="Proteomes" id="UP000694700"/>
    </source>
</evidence>
<dbReference type="PANTHER" id="PTHR33332">
    <property type="entry name" value="REVERSE TRANSCRIPTASE DOMAIN-CONTAINING PROTEIN"/>
    <property type="match status" value="1"/>
</dbReference>
<dbReference type="Pfam" id="PF00078">
    <property type="entry name" value="RVT_1"/>
    <property type="match status" value="1"/>
</dbReference>
<reference evidence="2" key="1">
    <citation type="submission" date="2025-08" db="UniProtKB">
        <authorList>
            <consortium name="Ensembl"/>
        </authorList>
    </citation>
    <scope>IDENTIFICATION</scope>
</reference>
<protein>
    <recommendedName>
        <fullName evidence="1">Reverse transcriptase domain-containing protein</fullName>
    </recommendedName>
</protein>
<name>A0A8C1XN20_CYPCA</name>
<dbReference type="PROSITE" id="PS50878">
    <property type="entry name" value="RT_POL"/>
    <property type="match status" value="1"/>
</dbReference>
<dbReference type="InterPro" id="IPR043502">
    <property type="entry name" value="DNA/RNA_pol_sf"/>
</dbReference>
<dbReference type="Gene3D" id="3.60.10.10">
    <property type="entry name" value="Endonuclease/exonuclease/phosphatase"/>
    <property type="match status" value="1"/>
</dbReference>